<dbReference type="InterPro" id="IPR045030">
    <property type="entry name" value="LYSM1-4"/>
</dbReference>
<dbReference type="PANTHER" id="PTHR20932">
    <property type="entry name" value="LYSM AND PUTATIVE PEPTIDOGLYCAN-BINDING DOMAIN-CONTAINING PROTEIN"/>
    <property type="match status" value="1"/>
</dbReference>
<evidence type="ECO:0000256" key="1">
    <source>
        <dbReference type="SAM" id="MobiDB-lite"/>
    </source>
</evidence>
<sequence>MEACCTCARLLSAVPLYSEKSEKLVPQDRLLGCCRRTICGDCLLKNPRFESYCPYCQITSTPSLLPQGLKEPPSYTSLPNQLPTTDAPPPAYTSLAPPSYPDSSHSQPPTEKPAPQDSREPILHFLNHSTDTLPSLSLSYSVPIAQIRSLNRLTSDHLLAARKTILIPQPSVSSPGSSSAAPPAVSLSPVPVEGEEEEIRKNKIRRWMVATKVADYDVAVLYLEQEGYNLAQAVARFLGDEEWERGHPLDKGKRKGKGVLRLGGGSRVRI</sequence>
<dbReference type="AlphaFoldDB" id="A0AA38R3I5"/>
<proteinExistence type="predicted"/>
<dbReference type="EMBL" id="JANBVN010000212">
    <property type="protein sequence ID" value="KAJ9132666.1"/>
    <property type="molecule type" value="Genomic_DNA"/>
</dbReference>
<dbReference type="Gene3D" id="3.10.350.10">
    <property type="entry name" value="LysM domain"/>
    <property type="match status" value="1"/>
</dbReference>
<evidence type="ECO:0000313" key="3">
    <source>
        <dbReference type="EMBL" id="KAJ9132666.1"/>
    </source>
</evidence>
<keyword evidence="4" id="KW-1185">Reference proteome</keyword>
<dbReference type="InterPro" id="IPR018392">
    <property type="entry name" value="LysM"/>
</dbReference>
<feature type="region of interest" description="Disordered" evidence="1">
    <location>
        <begin position="67"/>
        <end position="118"/>
    </location>
</feature>
<evidence type="ECO:0000313" key="4">
    <source>
        <dbReference type="Proteomes" id="UP001174691"/>
    </source>
</evidence>
<feature type="compositionally biased region" description="Polar residues" evidence="1">
    <location>
        <begin position="74"/>
        <end position="84"/>
    </location>
</feature>
<feature type="region of interest" description="Disordered" evidence="1">
    <location>
        <begin position="248"/>
        <end position="270"/>
    </location>
</feature>
<accession>A0AA38R3I5</accession>
<feature type="region of interest" description="Disordered" evidence="1">
    <location>
        <begin position="169"/>
        <end position="189"/>
    </location>
</feature>
<dbReference type="Proteomes" id="UP001174691">
    <property type="component" value="Unassembled WGS sequence"/>
</dbReference>
<gene>
    <name evidence="3" type="ORF">NKR19_g9223</name>
</gene>
<dbReference type="PANTHER" id="PTHR20932:SF31">
    <property type="entry name" value="RING-TYPE DOMAIN-CONTAINING PROTEIN"/>
    <property type="match status" value="1"/>
</dbReference>
<dbReference type="Pfam" id="PF01476">
    <property type="entry name" value="LysM"/>
    <property type="match status" value="1"/>
</dbReference>
<protein>
    <submittedName>
        <fullName evidence="3">Thiamine biosynthetic bifunctional enzyme</fullName>
    </submittedName>
</protein>
<feature type="domain" description="LysM" evidence="2">
    <location>
        <begin position="131"/>
        <end position="168"/>
    </location>
</feature>
<feature type="compositionally biased region" description="Gly residues" evidence="1">
    <location>
        <begin position="261"/>
        <end position="270"/>
    </location>
</feature>
<organism evidence="3 4">
    <name type="scientific">Coniochaeta hoffmannii</name>
    <dbReference type="NCBI Taxonomy" id="91930"/>
    <lineage>
        <taxon>Eukaryota</taxon>
        <taxon>Fungi</taxon>
        <taxon>Dikarya</taxon>
        <taxon>Ascomycota</taxon>
        <taxon>Pezizomycotina</taxon>
        <taxon>Sordariomycetes</taxon>
        <taxon>Sordariomycetidae</taxon>
        <taxon>Coniochaetales</taxon>
        <taxon>Coniochaetaceae</taxon>
        <taxon>Coniochaeta</taxon>
    </lineage>
</organism>
<name>A0AA38R3I5_9PEZI</name>
<reference evidence="3" key="1">
    <citation type="submission" date="2022-07" db="EMBL/GenBank/DDBJ databases">
        <title>Fungi with potential for degradation of polypropylene.</title>
        <authorList>
            <person name="Gostincar C."/>
        </authorList>
    </citation>
    <scope>NUCLEOTIDE SEQUENCE</scope>
    <source>
        <strain evidence="3">EXF-13287</strain>
    </source>
</reference>
<dbReference type="InterPro" id="IPR036779">
    <property type="entry name" value="LysM_dom_sf"/>
</dbReference>
<comment type="caution">
    <text evidence="3">The sequence shown here is derived from an EMBL/GenBank/DDBJ whole genome shotgun (WGS) entry which is preliminary data.</text>
</comment>
<evidence type="ECO:0000259" key="2">
    <source>
        <dbReference type="Pfam" id="PF01476"/>
    </source>
</evidence>